<comment type="subcellular location">
    <subcellularLocation>
        <location evidence="1">Periplasm</location>
    </subcellularLocation>
</comment>
<dbReference type="GO" id="GO:0030288">
    <property type="term" value="C:outer membrane-bounded periplasmic space"/>
    <property type="evidence" value="ECO:0007669"/>
    <property type="project" value="InterPro"/>
</dbReference>
<evidence type="ECO:0000259" key="8">
    <source>
        <dbReference type="SMART" id="SM00062"/>
    </source>
</evidence>
<protein>
    <submittedName>
        <fullName evidence="10">Amino acid ABC transporter substrate-binding protein</fullName>
    </submittedName>
</protein>
<evidence type="ECO:0000256" key="4">
    <source>
        <dbReference type="ARBA" id="ARBA00022729"/>
    </source>
</evidence>
<dbReference type="AlphaFoldDB" id="A0A2S2CTI5"/>
<dbReference type="OrthoDB" id="9807134at2"/>
<evidence type="ECO:0000259" key="9">
    <source>
        <dbReference type="SMART" id="SM00079"/>
    </source>
</evidence>
<feature type="signal peptide" evidence="7">
    <location>
        <begin position="1"/>
        <end position="23"/>
    </location>
</feature>
<reference evidence="11" key="1">
    <citation type="submission" date="2018-05" db="EMBL/GenBank/DDBJ databases">
        <title>Azospirillum thermophila sp. nov., a novel isolated from hot spring.</title>
        <authorList>
            <person name="Zhao Z."/>
        </authorList>
    </citation>
    <scope>NUCLEOTIDE SEQUENCE [LARGE SCALE GENOMIC DNA]</scope>
    <source>
        <strain evidence="11">CFH 70021</strain>
    </source>
</reference>
<dbReference type="Pfam" id="PF00497">
    <property type="entry name" value="SBP_bac_3"/>
    <property type="match status" value="1"/>
</dbReference>
<evidence type="ECO:0000256" key="6">
    <source>
        <dbReference type="RuleBase" id="RU003744"/>
    </source>
</evidence>
<feature type="domain" description="Ionotropic glutamate receptor C-terminal" evidence="9">
    <location>
        <begin position="28"/>
        <end position="275"/>
    </location>
</feature>
<dbReference type="EMBL" id="CP029353">
    <property type="protein sequence ID" value="AWK87788.1"/>
    <property type="molecule type" value="Genomic_DNA"/>
</dbReference>
<proteinExistence type="inferred from homology"/>
<keyword evidence="5" id="KW-0574">Periplasm</keyword>
<feature type="domain" description="Solute-binding protein family 3/N-terminal" evidence="8">
    <location>
        <begin position="28"/>
        <end position="276"/>
    </location>
</feature>
<keyword evidence="11" id="KW-1185">Reference proteome</keyword>
<feature type="chain" id="PRO_5015639149" evidence="7">
    <location>
        <begin position="24"/>
        <end position="280"/>
    </location>
</feature>
<comment type="similarity">
    <text evidence="2 6">Belongs to the bacterial solute-binding protein 3 family.</text>
</comment>
<dbReference type="SMART" id="SM00079">
    <property type="entry name" value="PBPe"/>
    <property type="match status" value="1"/>
</dbReference>
<dbReference type="InterPro" id="IPR018313">
    <property type="entry name" value="SBP_3_CS"/>
</dbReference>
<keyword evidence="4 7" id="KW-0732">Signal</keyword>
<dbReference type="PROSITE" id="PS01039">
    <property type="entry name" value="SBP_BACTERIAL_3"/>
    <property type="match status" value="1"/>
</dbReference>
<dbReference type="Gene3D" id="3.40.190.10">
    <property type="entry name" value="Periplasmic binding protein-like II"/>
    <property type="match status" value="2"/>
</dbReference>
<dbReference type="Proteomes" id="UP000245629">
    <property type="component" value="Chromosome 2"/>
</dbReference>
<dbReference type="RefSeq" id="WP_109329305.1">
    <property type="nucleotide sequence ID" value="NZ_CP029353.1"/>
</dbReference>
<evidence type="ECO:0000313" key="11">
    <source>
        <dbReference type="Proteomes" id="UP000245629"/>
    </source>
</evidence>
<dbReference type="SMART" id="SM00062">
    <property type="entry name" value="PBPb"/>
    <property type="match status" value="1"/>
</dbReference>
<dbReference type="GO" id="GO:0016020">
    <property type="term" value="C:membrane"/>
    <property type="evidence" value="ECO:0007669"/>
    <property type="project" value="InterPro"/>
</dbReference>
<dbReference type="InterPro" id="IPR005768">
    <property type="entry name" value="Lys_Arg_Orn-bd"/>
</dbReference>
<evidence type="ECO:0000256" key="3">
    <source>
        <dbReference type="ARBA" id="ARBA00022448"/>
    </source>
</evidence>
<dbReference type="NCBIfam" id="TIGR01096">
    <property type="entry name" value="3A0103s03R"/>
    <property type="match status" value="1"/>
</dbReference>
<name>A0A2S2CTI5_9PROT</name>
<keyword evidence="3" id="KW-0813">Transport</keyword>
<dbReference type="PANTHER" id="PTHR35936:SF17">
    <property type="entry name" value="ARGININE-BINDING EXTRACELLULAR PROTEIN ARTP"/>
    <property type="match status" value="1"/>
</dbReference>
<evidence type="ECO:0000256" key="5">
    <source>
        <dbReference type="ARBA" id="ARBA00022764"/>
    </source>
</evidence>
<dbReference type="GO" id="GO:0015276">
    <property type="term" value="F:ligand-gated monoatomic ion channel activity"/>
    <property type="evidence" value="ECO:0007669"/>
    <property type="project" value="InterPro"/>
</dbReference>
<dbReference type="SUPFAM" id="SSF53850">
    <property type="entry name" value="Periplasmic binding protein-like II"/>
    <property type="match status" value="1"/>
</dbReference>
<dbReference type="KEGG" id="azz:DEW08_17750"/>
<evidence type="ECO:0000256" key="1">
    <source>
        <dbReference type="ARBA" id="ARBA00004418"/>
    </source>
</evidence>
<dbReference type="InterPro" id="IPR001638">
    <property type="entry name" value="Solute-binding_3/MltF_N"/>
</dbReference>
<evidence type="ECO:0000256" key="2">
    <source>
        <dbReference type="ARBA" id="ARBA00010333"/>
    </source>
</evidence>
<organism evidence="10 11">
    <name type="scientific">Azospirillum thermophilum</name>
    <dbReference type="NCBI Taxonomy" id="2202148"/>
    <lineage>
        <taxon>Bacteria</taxon>
        <taxon>Pseudomonadati</taxon>
        <taxon>Pseudomonadota</taxon>
        <taxon>Alphaproteobacteria</taxon>
        <taxon>Rhodospirillales</taxon>
        <taxon>Azospirillaceae</taxon>
        <taxon>Azospirillum</taxon>
    </lineage>
</organism>
<evidence type="ECO:0000256" key="7">
    <source>
        <dbReference type="SAM" id="SignalP"/>
    </source>
</evidence>
<accession>A0A2S2CTI5</accession>
<dbReference type="PANTHER" id="PTHR35936">
    <property type="entry name" value="MEMBRANE-BOUND LYTIC MUREIN TRANSGLYCOSYLASE F"/>
    <property type="match status" value="1"/>
</dbReference>
<dbReference type="InterPro" id="IPR001320">
    <property type="entry name" value="Iontro_rcpt_C"/>
</dbReference>
<evidence type="ECO:0000313" key="10">
    <source>
        <dbReference type="EMBL" id="AWK87788.1"/>
    </source>
</evidence>
<gene>
    <name evidence="10" type="ORF">DEW08_17750</name>
</gene>
<sequence length="280" mass="29621">MKKIVAALAFGALIAGLAGQADAKDWKKVRVATEGAYAPWNATDPSGKLIGFEVDLAKELCKRMGAECEIVGQDWDGMIPALQQGKYDAIMAAMSITEERQKVIDFAGPYGTEPSMFGILKASKLAGVKFDAERVDLAADSPANKAAIAKLAEALKGKTVGVQTSTIQANFVEKYLPGISVRSYDKLDNAGIDLAAGRVDAIFGDRSAVDAILKAQADKGMMLFGPAFSRGVLGLGVGVGLRKADADLKEKFNKAIAEANKDGTITKLSTQHFGYDISIK</sequence>